<dbReference type="Proteomes" id="UP000245383">
    <property type="component" value="Unassembled WGS sequence"/>
</dbReference>
<evidence type="ECO:0000256" key="2">
    <source>
        <dbReference type="ARBA" id="ARBA00013056"/>
    </source>
</evidence>
<gene>
    <name evidence="7" type="ORF">BB561_002027</name>
</gene>
<dbReference type="SUPFAM" id="SSF69500">
    <property type="entry name" value="DTD-like"/>
    <property type="match status" value="1"/>
</dbReference>
<evidence type="ECO:0000256" key="3">
    <source>
        <dbReference type="ARBA" id="ARBA00020007"/>
    </source>
</evidence>
<dbReference type="PANTHER" id="PTHR10472:SF5">
    <property type="entry name" value="D-AMINOACYL-TRNA DEACYLASE 1"/>
    <property type="match status" value="1"/>
</dbReference>
<evidence type="ECO:0000256" key="6">
    <source>
        <dbReference type="RuleBase" id="RU003470"/>
    </source>
</evidence>
<dbReference type="EMBL" id="MBFR01000064">
    <property type="protein sequence ID" value="PVU95131.1"/>
    <property type="molecule type" value="Genomic_DNA"/>
</dbReference>
<dbReference type="Gene3D" id="3.50.80.10">
    <property type="entry name" value="D-tyrosyl-tRNA(Tyr) deacylase"/>
    <property type="match status" value="1"/>
</dbReference>
<evidence type="ECO:0000256" key="5">
    <source>
        <dbReference type="ARBA" id="ARBA00048018"/>
    </source>
</evidence>
<keyword evidence="6" id="KW-0963">Cytoplasm</keyword>
<evidence type="ECO:0000313" key="8">
    <source>
        <dbReference type="Proteomes" id="UP000245383"/>
    </source>
</evidence>
<dbReference type="GO" id="GO:0106026">
    <property type="term" value="F:Gly-tRNA(Ala) deacylase activity"/>
    <property type="evidence" value="ECO:0007669"/>
    <property type="project" value="RHEA"/>
</dbReference>
<comment type="caution">
    <text evidence="7">The sequence shown here is derived from an EMBL/GenBank/DDBJ whole genome shotgun (WGS) entry which is preliminary data.</text>
</comment>
<reference evidence="7 8" key="1">
    <citation type="journal article" date="2018" name="MBio">
        <title>Comparative Genomics Reveals the Core Gene Toolbox for the Fungus-Insect Symbiosis.</title>
        <authorList>
            <person name="Wang Y."/>
            <person name="Stata M."/>
            <person name="Wang W."/>
            <person name="Stajich J.E."/>
            <person name="White M.M."/>
            <person name="Moncalvo J.M."/>
        </authorList>
    </citation>
    <scope>NUCLEOTIDE SEQUENCE [LARGE SCALE GENOMIC DNA]</scope>
    <source>
        <strain evidence="7 8">SWE-8-4</strain>
    </source>
</reference>
<evidence type="ECO:0000313" key="7">
    <source>
        <dbReference type="EMBL" id="PVU95131.1"/>
    </source>
</evidence>
<comment type="catalytic activity">
    <reaction evidence="4">
        <text>glycyl-tRNA(Ala) + H2O = tRNA(Ala) + glycine + H(+)</text>
        <dbReference type="Rhea" id="RHEA:53744"/>
        <dbReference type="Rhea" id="RHEA-COMP:9657"/>
        <dbReference type="Rhea" id="RHEA-COMP:13640"/>
        <dbReference type="ChEBI" id="CHEBI:15377"/>
        <dbReference type="ChEBI" id="CHEBI:15378"/>
        <dbReference type="ChEBI" id="CHEBI:57305"/>
        <dbReference type="ChEBI" id="CHEBI:78442"/>
        <dbReference type="ChEBI" id="CHEBI:78522"/>
        <dbReference type="EC" id="3.1.1.96"/>
    </reaction>
</comment>
<dbReference type="InterPro" id="IPR003732">
    <property type="entry name" value="Daa-tRNA_deacyls_DTD"/>
</dbReference>
<keyword evidence="6" id="KW-0378">Hydrolase</keyword>
<comment type="similarity">
    <text evidence="1 6">Belongs to the DTD family.</text>
</comment>
<keyword evidence="8" id="KW-1185">Reference proteome</keyword>
<dbReference type="Pfam" id="PF02580">
    <property type="entry name" value="Tyr_Deacylase"/>
    <property type="match status" value="1"/>
</dbReference>
<keyword evidence="6" id="KW-0820">tRNA-binding</keyword>
<dbReference type="GO" id="GO:0051500">
    <property type="term" value="F:D-tyrosyl-tRNA(Tyr) deacylase activity"/>
    <property type="evidence" value="ECO:0007669"/>
    <property type="project" value="TreeGrafter"/>
</dbReference>
<evidence type="ECO:0000256" key="1">
    <source>
        <dbReference type="ARBA" id="ARBA00009673"/>
    </source>
</evidence>
<dbReference type="InterPro" id="IPR023509">
    <property type="entry name" value="DTD-like_sf"/>
</dbReference>
<dbReference type="NCBIfam" id="TIGR00256">
    <property type="entry name" value="D-aminoacyl-tRNA deacylase"/>
    <property type="match status" value="1"/>
</dbReference>
<sequence>MRAVIHRVKSANVKVEGKVVSEIKEGLCALIGLCQEDTESDLEFIVKKILDTPVFQSQNTLKSLAHENRDILCISQFTLYGKTVKGNKPDFHESMKTENARKMYNIFLDKLRTAYKREMVYDGVFGAMMDVSMQTDGILTLQFDSKKFEYL</sequence>
<keyword evidence="6" id="KW-0694">RNA-binding</keyword>
<organism evidence="7 8">
    <name type="scientific">Smittium simulii</name>
    <dbReference type="NCBI Taxonomy" id="133385"/>
    <lineage>
        <taxon>Eukaryota</taxon>
        <taxon>Fungi</taxon>
        <taxon>Fungi incertae sedis</taxon>
        <taxon>Zoopagomycota</taxon>
        <taxon>Kickxellomycotina</taxon>
        <taxon>Harpellomycetes</taxon>
        <taxon>Harpellales</taxon>
        <taxon>Legeriomycetaceae</taxon>
        <taxon>Smittium</taxon>
    </lineage>
</organism>
<dbReference type="PANTHER" id="PTHR10472">
    <property type="entry name" value="D-TYROSYL-TRNA TYR DEACYLASE"/>
    <property type="match status" value="1"/>
</dbReference>
<dbReference type="AlphaFoldDB" id="A0A2T9YS45"/>
<dbReference type="EC" id="3.1.1.96" evidence="2 6"/>
<protein>
    <recommendedName>
        <fullName evidence="3 6">D-aminoacyl-tRNA deacylase</fullName>
        <ecNumber evidence="2 6">3.1.1.96</ecNumber>
    </recommendedName>
</protein>
<name>A0A2T9YS45_9FUNG</name>
<comment type="catalytic activity">
    <reaction evidence="5">
        <text>a D-aminoacyl-tRNA + H2O = a tRNA + a D-alpha-amino acid + H(+)</text>
        <dbReference type="Rhea" id="RHEA:13953"/>
        <dbReference type="Rhea" id="RHEA-COMP:10123"/>
        <dbReference type="Rhea" id="RHEA-COMP:10124"/>
        <dbReference type="ChEBI" id="CHEBI:15377"/>
        <dbReference type="ChEBI" id="CHEBI:15378"/>
        <dbReference type="ChEBI" id="CHEBI:59871"/>
        <dbReference type="ChEBI" id="CHEBI:78442"/>
        <dbReference type="ChEBI" id="CHEBI:79333"/>
        <dbReference type="EC" id="3.1.1.96"/>
    </reaction>
</comment>
<accession>A0A2T9YS45</accession>
<evidence type="ECO:0000256" key="4">
    <source>
        <dbReference type="ARBA" id="ARBA00047676"/>
    </source>
</evidence>
<dbReference type="FunFam" id="3.50.80.10:FF:000001">
    <property type="entry name" value="D-aminoacyl-tRNA deacylase"/>
    <property type="match status" value="1"/>
</dbReference>
<dbReference type="GO" id="GO:0000049">
    <property type="term" value="F:tRNA binding"/>
    <property type="evidence" value="ECO:0007669"/>
    <property type="project" value="UniProtKB-KW"/>
</dbReference>
<proteinExistence type="inferred from homology"/>
<dbReference type="OrthoDB" id="275783at2759"/>
<comment type="subcellular location">
    <subcellularLocation>
        <location evidence="6">Cytoplasm</location>
    </subcellularLocation>
</comment>
<dbReference type="GO" id="GO:0005737">
    <property type="term" value="C:cytoplasm"/>
    <property type="evidence" value="ECO:0007669"/>
    <property type="project" value="UniProtKB-SubCell"/>
</dbReference>